<evidence type="ECO:0000256" key="2">
    <source>
        <dbReference type="PIRSR" id="PIRSR607822-1"/>
    </source>
</evidence>
<feature type="non-terminal residue" evidence="3">
    <location>
        <position position="238"/>
    </location>
</feature>
<sequence>HLPLKLLSIIVGRAGYLSGMHFLNKQIKPKRYTDDEILNLCKVIIDSGRSYSKIKKSIFPLAYPFHASEYLGALHGLSSILLMILNSPWFQRTPLVKELTNAPTDILNDVKGTIDLLLSLQDEEGNFPTAADDAQENIRQPPLIQWCHGSPGIIYLLIKAYKVFKEEKYLNAARKVADVIWRCGLLTAGPSLCHGVAGNGYAFLMMFRATGEVQYVYRAFKFAEFLKHPHFTVWRRND</sequence>
<comment type="similarity">
    <text evidence="1">Belongs to the LanC-like protein family.</text>
</comment>
<dbReference type="PRINTS" id="PR01951">
    <property type="entry name" value="LANCEUKARYTE"/>
</dbReference>
<dbReference type="PANTHER" id="PTHR12736:SF7">
    <property type="entry name" value="LANC-LIKE PROTEIN 3"/>
    <property type="match status" value="1"/>
</dbReference>
<dbReference type="SMART" id="SM01260">
    <property type="entry name" value="LANC_like"/>
    <property type="match status" value="1"/>
</dbReference>
<dbReference type="EMBL" id="WJQU01006399">
    <property type="protein sequence ID" value="KAJ6596717.1"/>
    <property type="molecule type" value="Genomic_DNA"/>
</dbReference>
<feature type="binding site" evidence="2">
    <location>
        <position position="147"/>
    </location>
    <ligand>
        <name>Zn(2+)</name>
        <dbReference type="ChEBI" id="CHEBI:29105"/>
    </ligand>
</feature>
<feature type="binding site" evidence="2">
    <location>
        <position position="194"/>
    </location>
    <ligand>
        <name>Zn(2+)</name>
        <dbReference type="ChEBI" id="CHEBI:29105"/>
    </ligand>
</feature>
<feature type="non-terminal residue" evidence="3">
    <location>
        <position position="1"/>
    </location>
</feature>
<keyword evidence="2" id="KW-0862">Zinc</keyword>
<dbReference type="GO" id="GO:0005886">
    <property type="term" value="C:plasma membrane"/>
    <property type="evidence" value="ECO:0007669"/>
    <property type="project" value="TreeGrafter"/>
</dbReference>
<comment type="caution">
    <text evidence="3">The sequence shown here is derived from an EMBL/GenBank/DDBJ whole genome shotgun (WGS) entry which is preliminary data.</text>
</comment>
<name>A0A9Q0RRV5_9DIPT</name>
<dbReference type="PANTHER" id="PTHR12736">
    <property type="entry name" value="LANC-LIKE PROTEIN"/>
    <property type="match status" value="1"/>
</dbReference>
<evidence type="ECO:0000313" key="4">
    <source>
        <dbReference type="Proteomes" id="UP001151699"/>
    </source>
</evidence>
<dbReference type="SUPFAM" id="SSF158745">
    <property type="entry name" value="LanC-like"/>
    <property type="match status" value="1"/>
</dbReference>
<evidence type="ECO:0000256" key="1">
    <source>
        <dbReference type="ARBA" id="ARBA00007179"/>
    </source>
</evidence>
<dbReference type="Pfam" id="PF05147">
    <property type="entry name" value="LANC_like"/>
    <property type="match status" value="1"/>
</dbReference>
<dbReference type="InterPro" id="IPR012341">
    <property type="entry name" value="6hp_glycosidase-like_sf"/>
</dbReference>
<keyword evidence="4" id="KW-1185">Reference proteome</keyword>
<dbReference type="CDD" id="cd04794">
    <property type="entry name" value="euk_LANCL"/>
    <property type="match status" value="1"/>
</dbReference>
<dbReference type="GO" id="GO:0005975">
    <property type="term" value="P:carbohydrate metabolic process"/>
    <property type="evidence" value="ECO:0007669"/>
    <property type="project" value="InterPro"/>
</dbReference>
<gene>
    <name evidence="3" type="ORF">Bhyg_17963</name>
</gene>
<proteinExistence type="inferred from homology"/>
<protein>
    <submittedName>
        <fullName evidence="3">LanC-like protein 3 like</fullName>
    </submittedName>
</protein>
<accession>A0A9Q0RRV5</accession>
<dbReference type="InterPro" id="IPR007822">
    <property type="entry name" value="LANC-like"/>
</dbReference>
<dbReference type="PRINTS" id="PR01950">
    <property type="entry name" value="LANCSUPER"/>
</dbReference>
<evidence type="ECO:0000313" key="3">
    <source>
        <dbReference type="EMBL" id="KAJ6596717.1"/>
    </source>
</evidence>
<dbReference type="OrthoDB" id="10257263at2759"/>
<dbReference type="Proteomes" id="UP001151699">
    <property type="component" value="Unassembled WGS sequence"/>
</dbReference>
<dbReference type="AlphaFoldDB" id="A0A9Q0RRV5"/>
<dbReference type="InterPro" id="IPR020464">
    <property type="entry name" value="LanC-like_prot_euk"/>
</dbReference>
<dbReference type="GO" id="GO:0031179">
    <property type="term" value="P:peptide modification"/>
    <property type="evidence" value="ECO:0007669"/>
    <property type="project" value="InterPro"/>
</dbReference>
<feature type="binding site" evidence="2">
    <location>
        <position position="193"/>
    </location>
    <ligand>
        <name>Zn(2+)</name>
        <dbReference type="ChEBI" id="CHEBI:29105"/>
    </ligand>
</feature>
<dbReference type="Gene3D" id="1.50.10.10">
    <property type="match status" value="1"/>
</dbReference>
<dbReference type="GO" id="GO:0046872">
    <property type="term" value="F:metal ion binding"/>
    <property type="evidence" value="ECO:0007669"/>
    <property type="project" value="UniProtKB-KW"/>
</dbReference>
<reference evidence="3" key="1">
    <citation type="submission" date="2022-07" db="EMBL/GenBank/DDBJ databases">
        <authorList>
            <person name="Trinca V."/>
            <person name="Uliana J.V.C."/>
            <person name="Torres T.T."/>
            <person name="Ward R.J."/>
            <person name="Monesi N."/>
        </authorList>
    </citation>
    <scope>NUCLEOTIDE SEQUENCE</scope>
    <source>
        <strain evidence="3">HSMRA1968</strain>
        <tissue evidence="3">Whole embryos</tissue>
    </source>
</reference>
<organism evidence="3 4">
    <name type="scientific">Pseudolycoriella hygida</name>
    <dbReference type="NCBI Taxonomy" id="35572"/>
    <lineage>
        <taxon>Eukaryota</taxon>
        <taxon>Metazoa</taxon>
        <taxon>Ecdysozoa</taxon>
        <taxon>Arthropoda</taxon>
        <taxon>Hexapoda</taxon>
        <taxon>Insecta</taxon>
        <taxon>Pterygota</taxon>
        <taxon>Neoptera</taxon>
        <taxon>Endopterygota</taxon>
        <taxon>Diptera</taxon>
        <taxon>Nematocera</taxon>
        <taxon>Sciaroidea</taxon>
        <taxon>Sciaridae</taxon>
        <taxon>Pseudolycoriella</taxon>
    </lineage>
</organism>
<keyword evidence="2" id="KW-0479">Metal-binding</keyword>